<dbReference type="EMBL" id="MHBZ01000030">
    <property type="protein sequence ID" value="OGY10740.1"/>
    <property type="molecule type" value="Genomic_DNA"/>
</dbReference>
<comment type="caution">
    <text evidence="2">The sequence shown here is derived from an EMBL/GenBank/DDBJ whole genome shotgun (WGS) entry which is preliminary data.</text>
</comment>
<organism evidence="2 3">
    <name type="scientific">Candidatus Blackburnbacteria bacterium RIFCSPHIGHO2_02_FULL_44_20</name>
    <dbReference type="NCBI Taxonomy" id="1797516"/>
    <lineage>
        <taxon>Bacteria</taxon>
        <taxon>Candidatus Blackburniibacteriota</taxon>
    </lineage>
</organism>
<name>A0A1G1V5Q0_9BACT</name>
<dbReference type="Pfam" id="PF01850">
    <property type="entry name" value="PIN"/>
    <property type="match status" value="1"/>
</dbReference>
<dbReference type="InterPro" id="IPR029060">
    <property type="entry name" value="PIN-like_dom_sf"/>
</dbReference>
<dbReference type="Gene3D" id="3.40.50.1010">
    <property type="entry name" value="5'-nuclease"/>
    <property type="match status" value="1"/>
</dbReference>
<dbReference type="SUPFAM" id="SSF88723">
    <property type="entry name" value="PIN domain-like"/>
    <property type="match status" value="1"/>
</dbReference>
<evidence type="ECO:0000259" key="1">
    <source>
        <dbReference type="Pfam" id="PF01850"/>
    </source>
</evidence>
<accession>A0A1G1V5Q0</accession>
<dbReference type="STRING" id="1797516.A3D26_02775"/>
<gene>
    <name evidence="2" type="ORF">A3D26_02775</name>
</gene>
<feature type="domain" description="PIN" evidence="1">
    <location>
        <begin position="14"/>
        <end position="134"/>
    </location>
</feature>
<evidence type="ECO:0000313" key="3">
    <source>
        <dbReference type="Proteomes" id="UP000178319"/>
    </source>
</evidence>
<dbReference type="InterPro" id="IPR002716">
    <property type="entry name" value="PIN_dom"/>
</dbReference>
<sequence length="136" mass="16108">MSQRTSQKTIKKAYLDTNFILRLSLEDIESQYLEAKETLSDVEKGNTEAHLSLLVVNEFCWISENYYNVPRKKYIPWLMKFLLLDKVKIVEVKKDLTIKVLKLMLKKNLDLTDLYLYTTRGNKTLLTFDKKLKKLL</sequence>
<proteinExistence type="predicted"/>
<reference evidence="2 3" key="1">
    <citation type="journal article" date="2016" name="Nat. Commun.">
        <title>Thousands of microbial genomes shed light on interconnected biogeochemical processes in an aquifer system.</title>
        <authorList>
            <person name="Anantharaman K."/>
            <person name="Brown C.T."/>
            <person name="Hug L.A."/>
            <person name="Sharon I."/>
            <person name="Castelle C.J."/>
            <person name="Probst A.J."/>
            <person name="Thomas B.C."/>
            <person name="Singh A."/>
            <person name="Wilkins M.J."/>
            <person name="Karaoz U."/>
            <person name="Brodie E.L."/>
            <person name="Williams K.H."/>
            <person name="Hubbard S.S."/>
            <person name="Banfield J.F."/>
        </authorList>
    </citation>
    <scope>NUCLEOTIDE SEQUENCE [LARGE SCALE GENOMIC DNA]</scope>
</reference>
<evidence type="ECO:0000313" key="2">
    <source>
        <dbReference type="EMBL" id="OGY10740.1"/>
    </source>
</evidence>
<protein>
    <recommendedName>
        <fullName evidence="1">PIN domain-containing protein</fullName>
    </recommendedName>
</protein>
<dbReference type="AlphaFoldDB" id="A0A1G1V5Q0"/>
<dbReference type="Proteomes" id="UP000178319">
    <property type="component" value="Unassembled WGS sequence"/>
</dbReference>